<feature type="transmembrane region" description="Helical" evidence="4">
    <location>
        <begin position="95"/>
        <end position="116"/>
    </location>
</feature>
<keyword evidence="3 4" id="KW-0472">Membrane</keyword>
<dbReference type="EMBL" id="JABANE010000017">
    <property type="protein sequence ID" value="NME67949.1"/>
    <property type="molecule type" value="Genomic_DNA"/>
</dbReference>
<feature type="transmembrane region" description="Helical" evidence="4">
    <location>
        <begin position="41"/>
        <end position="59"/>
    </location>
</feature>
<dbReference type="RefSeq" id="WP_169656266.1">
    <property type="nucleotide sequence ID" value="NZ_JABANE010000017.1"/>
</dbReference>
<feature type="transmembrane region" description="Helical" evidence="4">
    <location>
        <begin position="332"/>
        <end position="354"/>
    </location>
</feature>
<proteinExistence type="predicted"/>
<keyword evidence="2 4" id="KW-1133">Transmembrane helix</keyword>
<evidence type="ECO:0000256" key="1">
    <source>
        <dbReference type="ARBA" id="ARBA00022692"/>
    </source>
</evidence>
<keyword evidence="6" id="KW-1185">Reference proteome</keyword>
<dbReference type="Proteomes" id="UP000576082">
    <property type="component" value="Unassembled WGS sequence"/>
</dbReference>
<feature type="transmembrane region" description="Helical" evidence="4">
    <location>
        <begin position="242"/>
        <end position="260"/>
    </location>
</feature>
<evidence type="ECO:0000313" key="6">
    <source>
        <dbReference type="Proteomes" id="UP000576082"/>
    </source>
</evidence>
<dbReference type="SUPFAM" id="SSF103473">
    <property type="entry name" value="MFS general substrate transporter"/>
    <property type="match status" value="1"/>
</dbReference>
<dbReference type="AlphaFoldDB" id="A0A7X9P3G8"/>
<dbReference type="GO" id="GO:0022857">
    <property type="term" value="F:transmembrane transporter activity"/>
    <property type="evidence" value="ECO:0007669"/>
    <property type="project" value="InterPro"/>
</dbReference>
<accession>A0A7X9P3G8</accession>
<dbReference type="InterPro" id="IPR052528">
    <property type="entry name" value="Sugar_transport-like"/>
</dbReference>
<dbReference type="Gene3D" id="1.20.1250.20">
    <property type="entry name" value="MFS general substrate transporter like domains"/>
    <property type="match status" value="2"/>
</dbReference>
<reference evidence="5 6" key="1">
    <citation type="submission" date="2020-04" db="EMBL/GenBank/DDBJ databases">
        <title>Flammeovirga sp. SR4, a novel species isolated from seawater.</title>
        <authorList>
            <person name="Wang X."/>
        </authorList>
    </citation>
    <scope>NUCLEOTIDE SEQUENCE [LARGE SCALE GENOMIC DNA]</scope>
    <source>
        <strain evidence="5 6">ATCC 23126</strain>
    </source>
</reference>
<dbReference type="InterPro" id="IPR011701">
    <property type="entry name" value="MFS"/>
</dbReference>
<evidence type="ECO:0000313" key="5">
    <source>
        <dbReference type="EMBL" id="NME67949.1"/>
    </source>
</evidence>
<feature type="transmembrane region" description="Helical" evidence="4">
    <location>
        <begin position="360"/>
        <end position="378"/>
    </location>
</feature>
<organism evidence="5 6">
    <name type="scientific">Flammeovirga aprica JL-4</name>
    <dbReference type="NCBI Taxonomy" id="694437"/>
    <lineage>
        <taxon>Bacteria</taxon>
        <taxon>Pseudomonadati</taxon>
        <taxon>Bacteroidota</taxon>
        <taxon>Cytophagia</taxon>
        <taxon>Cytophagales</taxon>
        <taxon>Flammeovirgaceae</taxon>
        <taxon>Flammeovirga</taxon>
    </lineage>
</organism>
<evidence type="ECO:0000256" key="3">
    <source>
        <dbReference type="ARBA" id="ARBA00023136"/>
    </source>
</evidence>
<protein>
    <submittedName>
        <fullName evidence="5">MFS transporter</fullName>
    </submittedName>
</protein>
<keyword evidence="1 4" id="KW-0812">Transmembrane</keyword>
<comment type="caution">
    <text evidence="5">The sequence shown here is derived from an EMBL/GenBank/DDBJ whole genome shotgun (WGS) entry which is preliminary data.</text>
</comment>
<feature type="transmembrane region" description="Helical" evidence="4">
    <location>
        <begin position="157"/>
        <end position="177"/>
    </location>
</feature>
<gene>
    <name evidence="5" type="ORF">HHU12_08265</name>
</gene>
<dbReference type="PANTHER" id="PTHR23526:SF2">
    <property type="entry name" value="MAJOR FACILITATOR SUPERFAMILY (MFS) PROFILE DOMAIN-CONTAINING PROTEIN"/>
    <property type="match status" value="1"/>
</dbReference>
<dbReference type="InterPro" id="IPR036259">
    <property type="entry name" value="MFS_trans_sf"/>
</dbReference>
<feature type="transmembrane region" description="Helical" evidence="4">
    <location>
        <begin position="204"/>
        <end position="222"/>
    </location>
</feature>
<feature type="transmembrane region" description="Helical" evidence="4">
    <location>
        <begin position="272"/>
        <end position="294"/>
    </location>
</feature>
<dbReference type="PANTHER" id="PTHR23526">
    <property type="entry name" value="INTEGRAL MEMBRANE TRANSPORT PROTEIN-RELATED"/>
    <property type="match status" value="1"/>
</dbReference>
<sequence length="396" mass="44908">MKVKTILMLITLVAVVSDTMLHPFYPQFFGERFEIFDPSHVGYYLAACCLTVMIAFPFWAKVQKNADLFSLLIYTQLIAGLLCVSIYWVDHIALFWGIALLMIFFKGSYLLIYPYIMQLDEEDEHTSSISILSVIVHLGAILGAFIGGAIVDFIDTYVVFFIMAAGDFLQLGVCFYLKYKRNVKSIVHEEASTQQGFFHIKKPIFMVGAITMMLYFSTFLIRPFFSVYWESISEFDSKVVSGFMYSLPAFVGLVALWYNHKFKSKRSSFKQIIPAIALGIVGIALQGSMIEGVVILGRLIYGWAIFQLYVQFDVIAFTLSTPSEYATDYSRIHLMQNFGVLVSSMIAGYTVDYFSIQMTFWMSISGFLVTGSIFLLGFNEYINKKESKTELTTANA</sequence>
<feature type="transmembrane region" description="Helical" evidence="4">
    <location>
        <begin position="71"/>
        <end position="89"/>
    </location>
</feature>
<feature type="transmembrane region" description="Helical" evidence="4">
    <location>
        <begin position="128"/>
        <end position="151"/>
    </location>
</feature>
<feature type="transmembrane region" description="Helical" evidence="4">
    <location>
        <begin position="300"/>
        <end position="320"/>
    </location>
</feature>
<dbReference type="Pfam" id="PF07690">
    <property type="entry name" value="MFS_1"/>
    <property type="match status" value="1"/>
</dbReference>
<name>A0A7X9P3G8_9BACT</name>
<evidence type="ECO:0000256" key="4">
    <source>
        <dbReference type="SAM" id="Phobius"/>
    </source>
</evidence>
<evidence type="ECO:0000256" key="2">
    <source>
        <dbReference type="ARBA" id="ARBA00022989"/>
    </source>
</evidence>